<protein>
    <submittedName>
        <fullName evidence="4">Macro domain-containing protein</fullName>
    </submittedName>
</protein>
<feature type="region of interest" description="Disordered" evidence="1">
    <location>
        <begin position="294"/>
        <end position="370"/>
    </location>
</feature>
<dbReference type="WBParaSite" id="jg8593">
    <property type="protein sequence ID" value="jg8593"/>
    <property type="gene ID" value="jg8593"/>
</dbReference>
<feature type="domain" description="Macro" evidence="2">
    <location>
        <begin position="101"/>
        <end position="287"/>
    </location>
</feature>
<dbReference type="GO" id="GO:0042278">
    <property type="term" value="P:purine nucleoside metabolic process"/>
    <property type="evidence" value="ECO:0007669"/>
    <property type="project" value="TreeGrafter"/>
</dbReference>
<dbReference type="InterPro" id="IPR002589">
    <property type="entry name" value="Macro_dom"/>
</dbReference>
<dbReference type="GO" id="GO:0005654">
    <property type="term" value="C:nucleoplasm"/>
    <property type="evidence" value="ECO:0007669"/>
    <property type="project" value="TreeGrafter"/>
</dbReference>
<evidence type="ECO:0000256" key="1">
    <source>
        <dbReference type="SAM" id="MobiDB-lite"/>
    </source>
</evidence>
<feature type="compositionally biased region" description="Low complexity" evidence="1">
    <location>
        <begin position="294"/>
        <end position="312"/>
    </location>
</feature>
<dbReference type="CDD" id="cd02908">
    <property type="entry name" value="Macro_OAADPr_deacetylase"/>
    <property type="match status" value="1"/>
</dbReference>
<dbReference type="SMART" id="SM00506">
    <property type="entry name" value="A1pp"/>
    <property type="match status" value="1"/>
</dbReference>
<dbReference type="GO" id="GO:0140293">
    <property type="term" value="F:ADP-ribosylglutamate hydrolase activity"/>
    <property type="evidence" value="ECO:0007669"/>
    <property type="project" value="TreeGrafter"/>
</dbReference>
<name>A0A915ESU6_9BILA</name>
<dbReference type="GO" id="GO:0140291">
    <property type="term" value="P:peptidyl-glutamate ADP-deribosylation"/>
    <property type="evidence" value="ECO:0007669"/>
    <property type="project" value="TreeGrafter"/>
</dbReference>
<dbReference type="PANTHER" id="PTHR11106:SF27">
    <property type="entry name" value="MACRO DOMAIN-CONTAINING PROTEIN"/>
    <property type="match status" value="1"/>
</dbReference>
<dbReference type="Gene3D" id="3.40.220.10">
    <property type="entry name" value="Leucine Aminopeptidase, subunit E, domain 1"/>
    <property type="match status" value="1"/>
</dbReference>
<dbReference type="Pfam" id="PF01661">
    <property type="entry name" value="Macro"/>
    <property type="match status" value="1"/>
</dbReference>
<feature type="compositionally biased region" description="Basic and acidic residues" evidence="1">
    <location>
        <begin position="351"/>
        <end position="370"/>
    </location>
</feature>
<keyword evidence="3" id="KW-1185">Reference proteome</keyword>
<organism evidence="3 4">
    <name type="scientific">Ditylenchus dipsaci</name>
    <dbReference type="NCBI Taxonomy" id="166011"/>
    <lineage>
        <taxon>Eukaryota</taxon>
        <taxon>Metazoa</taxon>
        <taxon>Ecdysozoa</taxon>
        <taxon>Nematoda</taxon>
        <taxon>Chromadorea</taxon>
        <taxon>Rhabditida</taxon>
        <taxon>Tylenchina</taxon>
        <taxon>Tylenchomorpha</taxon>
        <taxon>Sphaerularioidea</taxon>
        <taxon>Anguinidae</taxon>
        <taxon>Anguininae</taxon>
        <taxon>Ditylenchus</taxon>
    </lineage>
</organism>
<evidence type="ECO:0000313" key="3">
    <source>
        <dbReference type="Proteomes" id="UP000887574"/>
    </source>
</evidence>
<reference evidence="4" key="1">
    <citation type="submission" date="2022-11" db="UniProtKB">
        <authorList>
            <consortium name="WormBaseParasite"/>
        </authorList>
    </citation>
    <scope>IDENTIFICATION</scope>
</reference>
<dbReference type="GO" id="GO:0006974">
    <property type="term" value="P:DNA damage response"/>
    <property type="evidence" value="ECO:0007669"/>
    <property type="project" value="TreeGrafter"/>
</dbReference>
<accession>A0A915ESU6</accession>
<dbReference type="PANTHER" id="PTHR11106">
    <property type="entry name" value="GANGLIOSIDE INDUCED DIFFERENTIATION ASSOCIATED PROTEIN 2-RELATED"/>
    <property type="match status" value="1"/>
</dbReference>
<dbReference type="AlphaFoldDB" id="A0A915ESU6"/>
<evidence type="ECO:0000313" key="4">
    <source>
        <dbReference type="WBParaSite" id="jg8593"/>
    </source>
</evidence>
<dbReference type="InterPro" id="IPR043472">
    <property type="entry name" value="Macro_dom-like"/>
</dbReference>
<proteinExistence type="predicted"/>
<dbReference type="PROSITE" id="PS51154">
    <property type="entry name" value="MACRO"/>
    <property type="match status" value="1"/>
</dbReference>
<feature type="compositionally biased region" description="Basic and acidic residues" evidence="1">
    <location>
        <begin position="313"/>
        <end position="344"/>
    </location>
</feature>
<dbReference type="Proteomes" id="UP000887574">
    <property type="component" value="Unplaced"/>
</dbReference>
<evidence type="ECO:0000259" key="2">
    <source>
        <dbReference type="PROSITE" id="PS51154"/>
    </source>
</evidence>
<sequence>MIEVADKLSARFQDCLDYWILEEGIGDHKIQFMGATIRMLISEFFESLNKKKSFQERERKYGEYLENDGHKKQICDDSIQSQFLNIFSSFCRFQPFFASITTRTLFMAHIGSKISVVRGDITKLAVDAIVNAANKSCLAEEAWMVQSMVVYAAGPSLYNECYDLDGCDVGDAKVTGAHEIKQAKAIIHTVGPRIFKGVRDEDRRLLASCYKKSFDLAKEHGLRSISFPCISTGIYSFPNKAAARIVFDTTKKWFDNKENFDAIDKVIFCVFLKKDEDIYNEMLCRLKDDYQDGSGSETSEFSESGASGSSDPEASKSSEHDFEEHKLPEPDPAEINDHCEKEDSGLSDLIQPREDKSPEHENSESPKKTT</sequence>
<dbReference type="SUPFAM" id="SSF52949">
    <property type="entry name" value="Macro domain-like"/>
    <property type="match status" value="1"/>
</dbReference>